<name>D8T735_SELML</name>
<feature type="domain" description="CCDC93 N-terminal" evidence="5">
    <location>
        <begin position="2"/>
        <end position="103"/>
    </location>
</feature>
<gene>
    <name evidence="6" type="ORF">SELMODRAFT_429723</name>
</gene>
<dbReference type="InterPro" id="IPR019159">
    <property type="entry name" value="CCDC93_CC"/>
</dbReference>
<evidence type="ECO:0000256" key="1">
    <source>
        <dbReference type="ARBA" id="ARBA00007219"/>
    </source>
</evidence>
<dbReference type="PANTHER" id="PTHR16441:SF0">
    <property type="entry name" value="COILED-COIL DOMAIN-CONTAINING PROTEIN 93"/>
    <property type="match status" value="1"/>
</dbReference>
<feature type="coiled-coil region" evidence="3">
    <location>
        <begin position="387"/>
        <end position="421"/>
    </location>
</feature>
<keyword evidence="7" id="KW-1185">Reference proteome</keyword>
<dbReference type="Proteomes" id="UP000001514">
    <property type="component" value="Unassembled WGS sequence"/>
</dbReference>
<dbReference type="HOGENOM" id="CLU_016588_0_0_1"/>
<dbReference type="FunCoup" id="D8T735">
    <property type="interactions" value="397"/>
</dbReference>
<evidence type="ECO:0000256" key="3">
    <source>
        <dbReference type="SAM" id="Coils"/>
    </source>
</evidence>
<evidence type="ECO:0000259" key="4">
    <source>
        <dbReference type="Pfam" id="PF09762"/>
    </source>
</evidence>
<sequence length="452" mass="52555">MERIEDLLVAGGYFRARISSLSPFDKLTGGLAWCIAASNVDVDYDHLDYSDDLILGEKIKIGEAIESALQRMGCPYPLQAHQIQGLDYPAVLPVVQWLVKRVLDTRNEIGDLLRRYSHFQFSKNYELPIQHRSKDYNDTIRAHAEDPQSGHLQHISRQSRNLQLFFDRNIRAEYTVLKYGSKSKFDGEVHNDPYDQKVGLPIDELRNKLERSKERLSVLVHGIKKASLLDKRDHIDEQTRAKESVLSEIAKLRMSSDVSKDQDTLDNVIGALKLLTLLEREKVAFVEASRDDRNRMERQLNSLKDKFFSPRKSVRMYLLLSNRYERCFMELYVNIQAKLRETRKYYASYNALVEANELSLKEISLLNSINDQYEKAMATSEGRPRFVESMQEISKGAQRKLQKMENRCSEKKTTYDSLKTKHGAAVAKRRQYYALLKQLQEEFTRNEKLKTQ</sequence>
<protein>
    <submittedName>
        <fullName evidence="6">Uncharacterized protein</fullName>
    </submittedName>
</protein>
<dbReference type="Pfam" id="PF21673">
    <property type="entry name" value="CCDC93_N"/>
    <property type="match status" value="1"/>
</dbReference>
<dbReference type="PANTHER" id="PTHR16441">
    <property type="entry name" value="FIDIPIDINE"/>
    <property type="match status" value="1"/>
</dbReference>
<dbReference type="KEGG" id="smo:SELMODRAFT_429723"/>
<evidence type="ECO:0000259" key="5">
    <source>
        <dbReference type="Pfam" id="PF21673"/>
    </source>
</evidence>
<evidence type="ECO:0000313" key="7">
    <source>
        <dbReference type="Proteomes" id="UP000001514"/>
    </source>
</evidence>
<dbReference type="AlphaFoldDB" id="D8T735"/>
<dbReference type="OMA" id="YERQEAP"/>
<accession>D8T735</accession>
<dbReference type="EMBL" id="GL377684">
    <property type="protein sequence ID" value="EFJ07491.1"/>
    <property type="molecule type" value="Genomic_DNA"/>
</dbReference>
<evidence type="ECO:0000256" key="2">
    <source>
        <dbReference type="ARBA" id="ARBA00023054"/>
    </source>
</evidence>
<dbReference type="eggNOG" id="KOG2701">
    <property type="taxonomic scope" value="Eukaryota"/>
</dbReference>
<dbReference type="InterPro" id="IPR048747">
    <property type="entry name" value="CCDC93_N"/>
</dbReference>
<dbReference type="Pfam" id="PF09762">
    <property type="entry name" value="CCDC93_CC"/>
    <property type="match status" value="1"/>
</dbReference>
<feature type="domain" description="CCDC93 coiled-coil" evidence="4">
    <location>
        <begin position="323"/>
        <end position="450"/>
    </location>
</feature>
<dbReference type="STRING" id="88036.D8T735"/>
<keyword evidence="2 3" id="KW-0175">Coiled coil</keyword>
<dbReference type="InterPro" id="IPR039116">
    <property type="entry name" value="CCDC93"/>
</dbReference>
<organism evidence="7">
    <name type="scientific">Selaginella moellendorffii</name>
    <name type="common">Spikemoss</name>
    <dbReference type="NCBI Taxonomy" id="88036"/>
    <lineage>
        <taxon>Eukaryota</taxon>
        <taxon>Viridiplantae</taxon>
        <taxon>Streptophyta</taxon>
        <taxon>Embryophyta</taxon>
        <taxon>Tracheophyta</taxon>
        <taxon>Lycopodiopsida</taxon>
        <taxon>Selaginellales</taxon>
        <taxon>Selaginellaceae</taxon>
        <taxon>Selaginella</taxon>
    </lineage>
</organism>
<dbReference type="InParanoid" id="D8T735"/>
<dbReference type="Gramene" id="EFJ07491">
    <property type="protein sequence ID" value="EFJ07491"/>
    <property type="gene ID" value="SELMODRAFT_429723"/>
</dbReference>
<dbReference type="GO" id="GO:0006893">
    <property type="term" value="P:Golgi to plasma membrane transport"/>
    <property type="evidence" value="ECO:0000318"/>
    <property type="project" value="GO_Central"/>
</dbReference>
<reference evidence="6 7" key="1">
    <citation type="journal article" date="2011" name="Science">
        <title>The Selaginella genome identifies genetic changes associated with the evolution of vascular plants.</title>
        <authorList>
            <person name="Banks J.A."/>
            <person name="Nishiyama T."/>
            <person name="Hasebe M."/>
            <person name="Bowman J.L."/>
            <person name="Gribskov M."/>
            <person name="dePamphilis C."/>
            <person name="Albert V.A."/>
            <person name="Aono N."/>
            <person name="Aoyama T."/>
            <person name="Ambrose B.A."/>
            <person name="Ashton N.W."/>
            <person name="Axtell M.J."/>
            <person name="Barker E."/>
            <person name="Barker M.S."/>
            <person name="Bennetzen J.L."/>
            <person name="Bonawitz N.D."/>
            <person name="Chapple C."/>
            <person name="Cheng C."/>
            <person name="Correa L.G."/>
            <person name="Dacre M."/>
            <person name="DeBarry J."/>
            <person name="Dreyer I."/>
            <person name="Elias M."/>
            <person name="Engstrom E.M."/>
            <person name="Estelle M."/>
            <person name="Feng L."/>
            <person name="Finet C."/>
            <person name="Floyd S.K."/>
            <person name="Frommer W.B."/>
            <person name="Fujita T."/>
            <person name="Gramzow L."/>
            <person name="Gutensohn M."/>
            <person name="Harholt J."/>
            <person name="Hattori M."/>
            <person name="Heyl A."/>
            <person name="Hirai T."/>
            <person name="Hiwatashi Y."/>
            <person name="Ishikawa M."/>
            <person name="Iwata M."/>
            <person name="Karol K.G."/>
            <person name="Koehler B."/>
            <person name="Kolukisaoglu U."/>
            <person name="Kubo M."/>
            <person name="Kurata T."/>
            <person name="Lalonde S."/>
            <person name="Li K."/>
            <person name="Li Y."/>
            <person name="Litt A."/>
            <person name="Lyons E."/>
            <person name="Manning G."/>
            <person name="Maruyama T."/>
            <person name="Michael T.P."/>
            <person name="Mikami K."/>
            <person name="Miyazaki S."/>
            <person name="Morinaga S."/>
            <person name="Murata T."/>
            <person name="Mueller-Roeber B."/>
            <person name="Nelson D.R."/>
            <person name="Obara M."/>
            <person name="Oguri Y."/>
            <person name="Olmstead R.G."/>
            <person name="Onodera N."/>
            <person name="Petersen B.L."/>
            <person name="Pils B."/>
            <person name="Prigge M."/>
            <person name="Rensing S.A."/>
            <person name="Riano-Pachon D.M."/>
            <person name="Roberts A.W."/>
            <person name="Sato Y."/>
            <person name="Scheller H.V."/>
            <person name="Schulz B."/>
            <person name="Schulz C."/>
            <person name="Shakirov E.V."/>
            <person name="Shibagaki N."/>
            <person name="Shinohara N."/>
            <person name="Shippen D.E."/>
            <person name="Soerensen I."/>
            <person name="Sotooka R."/>
            <person name="Sugimoto N."/>
            <person name="Sugita M."/>
            <person name="Sumikawa N."/>
            <person name="Tanurdzic M."/>
            <person name="Theissen G."/>
            <person name="Ulvskov P."/>
            <person name="Wakazuki S."/>
            <person name="Weng J.K."/>
            <person name="Willats W.W."/>
            <person name="Wipf D."/>
            <person name="Wolf P.G."/>
            <person name="Yang L."/>
            <person name="Zimmer A.D."/>
            <person name="Zhu Q."/>
            <person name="Mitros T."/>
            <person name="Hellsten U."/>
            <person name="Loque D."/>
            <person name="Otillar R."/>
            <person name="Salamov A."/>
            <person name="Schmutz J."/>
            <person name="Shapiro H."/>
            <person name="Lindquist E."/>
            <person name="Lucas S."/>
            <person name="Rokhsar D."/>
            <person name="Grigoriev I.V."/>
        </authorList>
    </citation>
    <scope>NUCLEOTIDE SEQUENCE [LARGE SCALE GENOMIC DNA]</scope>
</reference>
<evidence type="ECO:0000313" key="6">
    <source>
        <dbReference type="EMBL" id="EFJ07491.1"/>
    </source>
</evidence>
<comment type="similarity">
    <text evidence="1">Belongs to the CCDC93 family.</text>
</comment>
<proteinExistence type="inferred from homology"/>